<sequence>MFQTPRSFHLINRLTLPLFEEFNKSNRKKPVSNGPIPHPTLSFFFEQRSPKKSLTSDGHRVLKQAKNPVRGHPSGQCDVIRLSWILVETIRMLVTLMVKTEWFHEKNA</sequence>
<dbReference type="Proteomes" id="UP000887116">
    <property type="component" value="Unassembled WGS sequence"/>
</dbReference>
<protein>
    <submittedName>
        <fullName evidence="1">Uncharacterized protein</fullName>
    </submittedName>
</protein>
<name>A0A8X6LKD2_TRICU</name>
<keyword evidence="2" id="KW-1185">Reference proteome</keyword>
<gene>
    <name evidence="1" type="ORF">TNCT_262551</name>
</gene>
<comment type="caution">
    <text evidence="1">The sequence shown here is derived from an EMBL/GenBank/DDBJ whole genome shotgun (WGS) entry which is preliminary data.</text>
</comment>
<reference evidence="1" key="1">
    <citation type="submission" date="2020-07" db="EMBL/GenBank/DDBJ databases">
        <title>Multicomponent nature underlies the extraordinary mechanical properties of spider dragline silk.</title>
        <authorList>
            <person name="Kono N."/>
            <person name="Nakamura H."/>
            <person name="Mori M."/>
            <person name="Yoshida Y."/>
            <person name="Ohtoshi R."/>
            <person name="Malay A.D."/>
            <person name="Moran D.A.P."/>
            <person name="Tomita M."/>
            <person name="Numata K."/>
            <person name="Arakawa K."/>
        </authorList>
    </citation>
    <scope>NUCLEOTIDE SEQUENCE</scope>
</reference>
<dbReference type="EMBL" id="BMAO01036564">
    <property type="protein sequence ID" value="GFR11602.1"/>
    <property type="molecule type" value="Genomic_DNA"/>
</dbReference>
<evidence type="ECO:0000313" key="1">
    <source>
        <dbReference type="EMBL" id="GFR11602.1"/>
    </source>
</evidence>
<accession>A0A8X6LKD2</accession>
<evidence type="ECO:0000313" key="2">
    <source>
        <dbReference type="Proteomes" id="UP000887116"/>
    </source>
</evidence>
<proteinExistence type="predicted"/>
<dbReference type="AlphaFoldDB" id="A0A8X6LKD2"/>
<organism evidence="1 2">
    <name type="scientific">Trichonephila clavata</name>
    <name type="common">Joro spider</name>
    <name type="synonym">Nephila clavata</name>
    <dbReference type="NCBI Taxonomy" id="2740835"/>
    <lineage>
        <taxon>Eukaryota</taxon>
        <taxon>Metazoa</taxon>
        <taxon>Ecdysozoa</taxon>
        <taxon>Arthropoda</taxon>
        <taxon>Chelicerata</taxon>
        <taxon>Arachnida</taxon>
        <taxon>Araneae</taxon>
        <taxon>Araneomorphae</taxon>
        <taxon>Entelegynae</taxon>
        <taxon>Araneoidea</taxon>
        <taxon>Nephilidae</taxon>
        <taxon>Trichonephila</taxon>
    </lineage>
</organism>